<accession>A0A9W6U853</accession>
<comment type="caution">
    <text evidence="2">The sequence shown here is derived from an EMBL/GenBank/DDBJ whole genome shotgun (WGS) entry which is preliminary data.</text>
</comment>
<proteinExistence type="predicted"/>
<feature type="domain" description="Tyrosine-protein kinase ephrin type A/B receptor-like" evidence="1">
    <location>
        <begin position="173"/>
        <end position="217"/>
    </location>
</feature>
<dbReference type="PANTHER" id="PTHR46967:SF2">
    <property type="entry name" value="SUSHI, VON WILLEBRAND FACTOR TYPE A, EGF AND PENTRAXIN DOMAIN-CONTAINING PROTEIN 1-LIKE"/>
    <property type="match status" value="1"/>
</dbReference>
<keyword evidence="3" id="KW-1185">Reference proteome</keyword>
<feature type="domain" description="Tyrosine-protein kinase ephrin type A/B receptor-like" evidence="1">
    <location>
        <begin position="325"/>
        <end position="373"/>
    </location>
</feature>
<dbReference type="PANTHER" id="PTHR46967">
    <property type="entry name" value="INSULIN-LIKE GROWTH FACTOR BINDING PROTEIN,N-TERMINAL"/>
    <property type="match status" value="1"/>
</dbReference>
<organism evidence="2 3">
    <name type="scientific">Phytophthora lilii</name>
    <dbReference type="NCBI Taxonomy" id="2077276"/>
    <lineage>
        <taxon>Eukaryota</taxon>
        <taxon>Sar</taxon>
        <taxon>Stramenopiles</taxon>
        <taxon>Oomycota</taxon>
        <taxon>Peronosporomycetes</taxon>
        <taxon>Peronosporales</taxon>
        <taxon>Peronosporaceae</taxon>
        <taxon>Phytophthora</taxon>
    </lineage>
</organism>
<gene>
    <name evidence="2" type="ORF">Plil01_001168100</name>
</gene>
<dbReference type="Pfam" id="PF07699">
    <property type="entry name" value="Ephrin_rec_like"/>
    <property type="match status" value="4"/>
</dbReference>
<dbReference type="InterPro" id="IPR011641">
    <property type="entry name" value="Tyr-kin_ephrin_A/B_rcpt-like"/>
</dbReference>
<feature type="domain" description="Tyrosine-protein kinase ephrin type A/B receptor-like" evidence="1">
    <location>
        <begin position="606"/>
        <end position="641"/>
    </location>
</feature>
<dbReference type="Gene3D" id="2.10.50.10">
    <property type="entry name" value="Tumor Necrosis Factor Receptor, subunit A, domain 2"/>
    <property type="match status" value="7"/>
</dbReference>
<dbReference type="OrthoDB" id="195103at2759"/>
<protein>
    <submittedName>
        <fullName evidence="2">Unnamed protein product</fullName>
    </submittedName>
</protein>
<evidence type="ECO:0000259" key="1">
    <source>
        <dbReference type="Pfam" id="PF07699"/>
    </source>
</evidence>
<feature type="domain" description="Tyrosine-protein kinase ephrin type A/B receptor-like" evidence="1">
    <location>
        <begin position="110"/>
        <end position="153"/>
    </location>
</feature>
<dbReference type="EMBL" id="BSXW01000680">
    <property type="protein sequence ID" value="GMF27839.1"/>
    <property type="molecule type" value="Genomic_DNA"/>
</dbReference>
<evidence type="ECO:0000313" key="2">
    <source>
        <dbReference type="EMBL" id="GMF27839.1"/>
    </source>
</evidence>
<dbReference type="SUPFAM" id="SSF57184">
    <property type="entry name" value="Growth factor receptor domain"/>
    <property type="match status" value="3"/>
</dbReference>
<reference evidence="2" key="1">
    <citation type="submission" date="2023-04" db="EMBL/GenBank/DDBJ databases">
        <title>Phytophthora lilii NBRC 32176.</title>
        <authorList>
            <person name="Ichikawa N."/>
            <person name="Sato H."/>
            <person name="Tonouchi N."/>
        </authorList>
    </citation>
    <scope>NUCLEOTIDE SEQUENCE</scope>
    <source>
        <strain evidence="2">NBRC 32176</strain>
    </source>
</reference>
<dbReference type="SMART" id="SM01411">
    <property type="entry name" value="Ephrin_rec_like"/>
    <property type="match status" value="7"/>
</dbReference>
<dbReference type="AlphaFoldDB" id="A0A9W6U853"/>
<evidence type="ECO:0000313" key="3">
    <source>
        <dbReference type="Proteomes" id="UP001165083"/>
    </source>
</evidence>
<dbReference type="Proteomes" id="UP001165083">
    <property type="component" value="Unassembled WGS sequence"/>
</dbReference>
<sequence length="742" mass="77587">MSMLRASWAYRGLHYRLERISPAEFIGNQFMCPLPTVLLQSNLTCICGNGYTVNTTKLSTLGIVSASDAAGQEVPANEAVDLCVHCPEGFYSNATSDQICRQCPAGSSPSEKSDHCELCLPGTYANESGLLSCIPCSPGTFASGAGATSCNLCHPGAFSADQGSTKCTECPVGTFSASMSSSVCSQCPPGSYTNAEGETECLLCPVGMYQDSNGSASCKTCPPGFIAPQPGHVKCSPCPPGSSYDAVMKTCILCHPGTFSSVAAQIECTKCEEGMAAEGVGHDKCLGVADPGWGYLSPDAVTAVKCNVGSFNNGSWRSCQLCPPGTFAASAGSQTCTECGKGTFASTRGSSQCVNAPPGSFISIEGAVQADLCPPNHVAALDGLVECTPCQPPSFSFLPGGIECSFTKPGEVREHIQWPRLRLELTGVDQVALSDAKDDDVSPIDVVIKLWADTLTSYTTSNRRLHTLQVSRPMMSSSSVHVIVAVETIMPMVTNNAADNGVASEVENAVHHAVETAESALGELLDELVGSSTGGASDAKIETQQLTDVVVSRSFRDAFVRQLNRANVLDGTLSFEMLTLSVVDPPFVSTRAVPCAPGTFFSSTLSSNESACQLCPKGSFSASSGALECKPCPRGTFAAEEGLATCKPCSLGADAAPGASSCTECSWFTYACEGFWANLAVAMGISAALARKFFNTVRRLCVGDNSKREQDESAALMAAVRSHGRTVDGVHYAPMVRLRFAT</sequence>
<dbReference type="InterPro" id="IPR009030">
    <property type="entry name" value="Growth_fac_rcpt_cys_sf"/>
</dbReference>
<name>A0A9W6U853_9STRA</name>